<proteinExistence type="predicted"/>
<protein>
    <submittedName>
        <fullName evidence="2">Uncharacterized protein</fullName>
    </submittedName>
</protein>
<dbReference type="EMBL" id="JABXXO010000006">
    <property type="protein sequence ID" value="KAF7775774.1"/>
    <property type="molecule type" value="Genomic_DNA"/>
</dbReference>
<sequence length="219" mass="24361">MYKATFIIEAAPAHGSLERLIISRHRLWQPGGDLGNGNRRGQQCYSCVTCSSRDLFHVTLGGSLSLFPLLSSIRYYSRLGRPFLEGVSKHPGVPPPPYREFATEPGPSSPAPALNVTTHFMQPPQIPSQIPTGVPMAMPPHLPTGYGPTPLATNQPLLPYAYYESRGSADARARLRFIHALVWAIALWLMFGFMIGVEVWSTESWDLKSWLGLERRVFD</sequence>
<evidence type="ECO:0000313" key="2">
    <source>
        <dbReference type="EMBL" id="KAF7775774.1"/>
    </source>
</evidence>
<keyword evidence="1" id="KW-0812">Transmembrane</keyword>
<name>A0A8H7F2R8_AGABI</name>
<keyword evidence="1" id="KW-0472">Membrane</keyword>
<evidence type="ECO:0000256" key="1">
    <source>
        <dbReference type="SAM" id="Phobius"/>
    </source>
</evidence>
<accession>A0A8H7F2R8</accession>
<comment type="caution">
    <text evidence="2">The sequence shown here is derived from an EMBL/GenBank/DDBJ whole genome shotgun (WGS) entry which is preliminary data.</text>
</comment>
<reference evidence="2 3" key="1">
    <citation type="journal article" name="Sci. Rep.">
        <title>Telomere-to-telomere assembled and centromere annotated genomes of the two main subspecies of the button mushroom Agaricus bisporus reveal especially polymorphic chromosome ends.</title>
        <authorList>
            <person name="Sonnenberg A.S.M."/>
            <person name="Sedaghat-Telgerd N."/>
            <person name="Lavrijssen B."/>
            <person name="Ohm R.A."/>
            <person name="Hendrickx P.M."/>
            <person name="Scholtmeijer K."/>
            <person name="Baars J.J.P."/>
            <person name="van Peer A."/>
        </authorList>
    </citation>
    <scope>NUCLEOTIDE SEQUENCE [LARGE SCALE GENOMIC DNA]</scope>
    <source>
        <strain evidence="2 3">H119_p4</strain>
    </source>
</reference>
<keyword evidence="1" id="KW-1133">Transmembrane helix</keyword>
<gene>
    <name evidence="2" type="ORF">Agabi119p4_4167</name>
</gene>
<dbReference type="AlphaFoldDB" id="A0A8H7F2R8"/>
<feature type="transmembrane region" description="Helical" evidence="1">
    <location>
        <begin position="180"/>
        <end position="201"/>
    </location>
</feature>
<organism evidence="2 3">
    <name type="scientific">Agaricus bisporus var. burnettii</name>
    <dbReference type="NCBI Taxonomy" id="192524"/>
    <lineage>
        <taxon>Eukaryota</taxon>
        <taxon>Fungi</taxon>
        <taxon>Dikarya</taxon>
        <taxon>Basidiomycota</taxon>
        <taxon>Agaricomycotina</taxon>
        <taxon>Agaricomycetes</taxon>
        <taxon>Agaricomycetidae</taxon>
        <taxon>Agaricales</taxon>
        <taxon>Agaricineae</taxon>
        <taxon>Agaricaceae</taxon>
        <taxon>Agaricus</taxon>
    </lineage>
</organism>
<dbReference type="Proteomes" id="UP000629468">
    <property type="component" value="Unassembled WGS sequence"/>
</dbReference>
<evidence type="ECO:0000313" key="3">
    <source>
        <dbReference type="Proteomes" id="UP000629468"/>
    </source>
</evidence>